<dbReference type="PANTHER" id="PTHR46743:SF2">
    <property type="entry name" value="TEICHOIC ACIDS EXPORT ATP-BINDING PROTEIN TAGH"/>
    <property type="match status" value="1"/>
</dbReference>
<keyword evidence="2" id="KW-0813">Transport</keyword>
<organism evidence="6 7">
    <name type="scientific">Parvularcula mediterranea</name>
    <dbReference type="NCBI Taxonomy" id="2732508"/>
    <lineage>
        <taxon>Bacteria</taxon>
        <taxon>Pseudomonadati</taxon>
        <taxon>Pseudomonadota</taxon>
        <taxon>Alphaproteobacteria</taxon>
        <taxon>Parvularculales</taxon>
        <taxon>Parvularculaceae</taxon>
        <taxon>Parvularcula</taxon>
    </lineage>
</organism>
<evidence type="ECO:0000256" key="3">
    <source>
        <dbReference type="ARBA" id="ARBA00022741"/>
    </source>
</evidence>
<evidence type="ECO:0000256" key="4">
    <source>
        <dbReference type="ARBA" id="ARBA00022840"/>
    </source>
</evidence>
<dbReference type="InterPro" id="IPR015860">
    <property type="entry name" value="ABC_transpr_TagH-like"/>
</dbReference>
<name>A0A7Y3W3U0_9PROT</name>
<dbReference type="AlphaFoldDB" id="A0A7Y3W3U0"/>
<dbReference type="GO" id="GO:0016020">
    <property type="term" value="C:membrane"/>
    <property type="evidence" value="ECO:0007669"/>
    <property type="project" value="InterPro"/>
</dbReference>
<dbReference type="PROSITE" id="PS50893">
    <property type="entry name" value="ABC_TRANSPORTER_2"/>
    <property type="match status" value="1"/>
</dbReference>
<keyword evidence="3" id="KW-0547">Nucleotide-binding</keyword>
<dbReference type="PROSITE" id="PS00211">
    <property type="entry name" value="ABC_TRANSPORTER_1"/>
    <property type="match status" value="1"/>
</dbReference>
<comment type="similarity">
    <text evidence="1">Belongs to the ABC transporter superfamily.</text>
</comment>
<dbReference type="InterPro" id="IPR003439">
    <property type="entry name" value="ABC_transporter-like_ATP-bd"/>
</dbReference>
<dbReference type="GO" id="GO:0005524">
    <property type="term" value="F:ATP binding"/>
    <property type="evidence" value="ECO:0007669"/>
    <property type="project" value="UniProtKB-KW"/>
</dbReference>
<dbReference type="InterPro" id="IPR003593">
    <property type="entry name" value="AAA+_ATPase"/>
</dbReference>
<evidence type="ECO:0000259" key="5">
    <source>
        <dbReference type="PROSITE" id="PS50893"/>
    </source>
</evidence>
<gene>
    <name evidence="6" type="ORF">HK107_00495</name>
</gene>
<evidence type="ECO:0000256" key="2">
    <source>
        <dbReference type="ARBA" id="ARBA00022448"/>
    </source>
</evidence>
<evidence type="ECO:0000256" key="1">
    <source>
        <dbReference type="ARBA" id="ARBA00005417"/>
    </source>
</evidence>
<reference evidence="6 7" key="1">
    <citation type="submission" date="2020-05" db="EMBL/GenBank/DDBJ databases">
        <title>Parvularcula mediterraneae sp. nov., isolated from polypropylene straw from shallow seawater of the seashore of Laganas in Zakynthos island, Greece.</title>
        <authorList>
            <person name="Szabo I."/>
            <person name="Al-Omari J."/>
            <person name="Rado J."/>
            <person name="Szerdahelyi G.S."/>
        </authorList>
    </citation>
    <scope>NUCLEOTIDE SEQUENCE [LARGE SCALE GENOMIC DNA]</scope>
    <source>
        <strain evidence="6 7">ZS-1/3</strain>
    </source>
</reference>
<feature type="domain" description="ABC transporter" evidence="5">
    <location>
        <begin position="1"/>
        <end position="206"/>
    </location>
</feature>
<dbReference type="SUPFAM" id="SSF52540">
    <property type="entry name" value="P-loop containing nucleoside triphosphate hydrolases"/>
    <property type="match status" value="1"/>
</dbReference>
<dbReference type="PANTHER" id="PTHR46743">
    <property type="entry name" value="TEICHOIC ACIDS EXPORT ATP-BINDING PROTEIN TAGH"/>
    <property type="match status" value="1"/>
</dbReference>
<dbReference type="InterPro" id="IPR017871">
    <property type="entry name" value="ABC_transporter-like_CS"/>
</dbReference>
<dbReference type="Proteomes" id="UP000536835">
    <property type="component" value="Unassembled WGS sequence"/>
</dbReference>
<dbReference type="Gene3D" id="3.40.50.300">
    <property type="entry name" value="P-loop containing nucleotide triphosphate hydrolases"/>
    <property type="match status" value="1"/>
</dbReference>
<keyword evidence="7" id="KW-1185">Reference proteome</keyword>
<dbReference type="GO" id="GO:0140359">
    <property type="term" value="F:ABC-type transporter activity"/>
    <property type="evidence" value="ECO:0007669"/>
    <property type="project" value="InterPro"/>
</dbReference>
<dbReference type="GO" id="GO:0016887">
    <property type="term" value="F:ATP hydrolysis activity"/>
    <property type="evidence" value="ECO:0007669"/>
    <property type="project" value="InterPro"/>
</dbReference>
<keyword evidence="4 6" id="KW-0067">ATP-binding</keyword>
<proteinExistence type="inferred from homology"/>
<evidence type="ECO:0000313" key="7">
    <source>
        <dbReference type="Proteomes" id="UP000536835"/>
    </source>
</evidence>
<dbReference type="CDD" id="cd03220">
    <property type="entry name" value="ABC_KpsT_Wzt"/>
    <property type="match status" value="1"/>
</dbReference>
<sequence>MAALSDVSLALKSGDRLGIVGNNGSGKTTLLRVIAGLIPPDRGSVRSEGRINNLINLNLGVQSQATGHQNITLKGLACGASRKQIEEKRDEIAAFSELEGFLDLPVETYSAGMRMRLSFAIATAFDPDILALDEWLGTGDQTFRKKTTKRMRSFVDSASILVLASHSPELIRQNCNKALWLEKGRIRMLSDPDAVLNAYADEDDPLR</sequence>
<dbReference type="Pfam" id="PF00005">
    <property type="entry name" value="ABC_tran"/>
    <property type="match status" value="1"/>
</dbReference>
<protein>
    <submittedName>
        <fullName evidence="6">ABC transporter ATP-binding protein</fullName>
    </submittedName>
</protein>
<dbReference type="SMART" id="SM00382">
    <property type="entry name" value="AAA"/>
    <property type="match status" value="1"/>
</dbReference>
<dbReference type="EMBL" id="JABFCX010000001">
    <property type="protein sequence ID" value="NNU14799.1"/>
    <property type="molecule type" value="Genomic_DNA"/>
</dbReference>
<dbReference type="InterPro" id="IPR050683">
    <property type="entry name" value="Bact_Polysacc_Export_ATP-bd"/>
</dbReference>
<accession>A0A7Y3W3U0</accession>
<evidence type="ECO:0000313" key="6">
    <source>
        <dbReference type="EMBL" id="NNU14799.1"/>
    </source>
</evidence>
<comment type="caution">
    <text evidence="6">The sequence shown here is derived from an EMBL/GenBank/DDBJ whole genome shotgun (WGS) entry which is preliminary data.</text>
</comment>
<dbReference type="InterPro" id="IPR027417">
    <property type="entry name" value="P-loop_NTPase"/>
</dbReference>